<protein>
    <recommendedName>
        <fullName evidence="1">Tc1-like transposase DDE domain-containing protein</fullName>
    </recommendedName>
</protein>
<evidence type="ECO:0000313" key="2">
    <source>
        <dbReference type="EnsemblMetazoa" id="G18240.1:cds"/>
    </source>
</evidence>
<feature type="domain" description="Tc1-like transposase DDE" evidence="1">
    <location>
        <begin position="151"/>
        <end position="299"/>
    </location>
</feature>
<reference evidence="2" key="1">
    <citation type="submission" date="2022-08" db="UniProtKB">
        <authorList>
            <consortium name="EnsemblMetazoa"/>
        </authorList>
    </citation>
    <scope>IDENTIFICATION</scope>
    <source>
        <strain evidence="2">05x7-T-G4-1.051#20</strain>
    </source>
</reference>
<evidence type="ECO:0000313" key="3">
    <source>
        <dbReference type="Proteomes" id="UP000005408"/>
    </source>
</evidence>
<sequence>MGRIHHNIKLLIIRMHKDGNSVARIRRELLEMGHTVSRDSISYWIHKYNIGLFGDLNDPKTPTVTTSVSQRDAELIRDCFSKDATLSSRDIHRMLKDDGASFSLSTTKWAIAASGFTHSKPRYGQMVRDANKVKRVSFCERLIRDNDTFDDVIFSDECSVQLHQNKVCSYRPKDSCAPVLPKPKHPLKIHVWAAISKRGASQIKLFEGIMDSVFYTESILKDTLLPFITAKFGEDGHRFQQDNDPKHTSKLTKKFMADNNINWWNEWPAESPDLNPIEMVWSELKRCVARVAPRTKQELQDCILGFWSSEMTPEKCATYIDHVYKVAPACVLMKGNATGDVPGKLFTERSRMKSCVYFNEKLTTDPKVRARANAIIL</sequence>
<dbReference type="GO" id="GO:0003676">
    <property type="term" value="F:nucleic acid binding"/>
    <property type="evidence" value="ECO:0007669"/>
    <property type="project" value="InterPro"/>
</dbReference>
<organism evidence="2 3">
    <name type="scientific">Magallana gigas</name>
    <name type="common">Pacific oyster</name>
    <name type="synonym">Crassostrea gigas</name>
    <dbReference type="NCBI Taxonomy" id="29159"/>
    <lineage>
        <taxon>Eukaryota</taxon>
        <taxon>Metazoa</taxon>
        <taxon>Spiralia</taxon>
        <taxon>Lophotrochozoa</taxon>
        <taxon>Mollusca</taxon>
        <taxon>Bivalvia</taxon>
        <taxon>Autobranchia</taxon>
        <taxon>Pteriomorphia</taxon>
        <taxon>Ostreida</taxon>
        <taxon>Ostreoidea</taxon>
        <taxon>Ostreidae</taxon>
        <taxon>Magallana</taxon>
    </lineage>
</organism>
<dbReference type="PANTHER" id="PTHR23022:SF135">
    <property type="entry name" value="SI:DKEY-77F5.3"/>
    <property type="match status" value="1"/>
</dbReference>
<dbReference type="Gene3D" id="3.30.420.10">
    <property type="entry name" value="Ribonuclease H-like superfamily/Ribonuclease H"/>
    <property type="match status" value="1"/>
</dbReference>
<dbReference type="AlphaFoldDB" id="A0A8W8JCK4"/>
<dbReference type="Pfam" id="PF13358">
    <property type="entry name" value="DDE_3"/>
    <property type="match status" value="1"/>
</dbReference>
<name>A0A8W8JCK4_MAGGI</name>
<dbReference type="EnsemblMetazoa" id="G18240.1">
    <property type="protein sequence ID" value="G18240.1:cds"/>
    <property type="gene ID" value="G18240"/>
</dbReference>
<proteinExistence type="predicted"/>
<keyword evidence="3" id="KW-1185">Reference proteome</keyword>
<accession>A0A8W8JCK4</accession>
<dbReference type="PANTHER" id="PTHR23022">
    <property type="entry name" value="TRANSPOSABLE ELEMENT-RELATED"/>
    <property type="match status" value="1"/>
</dbReference>
<dbReference type="InterPro" id="IPR038717">
    <property type="entry name" value="Tc1-like_DDE_dom"/>
</dbReference>
<dbReference type="Proteomes" id="UP000005408">
    <property type="component" value="Unassembled WGS sequence"/>
</dbReference>
<dbReference type="InterPro" id="IPR052338">
    <property type="entry name" value="Transposase_5"/>
</dbReference>
<evidence type="ECO:0000259" key="1">
    <source>
        <dbReference type="Pfam" id="PF13358"/>
    </source>
</evidence>
<dbReference type="InterPro" id="IPR036397">
    <property type="entry name" value="RNaseH_sf"/>
</dbReference>